<sequence>MIHIWHVQYRVLIAHKFICNHIGDLDKVVKGNEFSIIAIDCCEAIYNVENAVTTKKQLELEIRMADTAMSLACEHFGSCEYAEKSS</sequence>
<reference evidence="1 2" key="1">
    <citation type="submission" date="2024-01" db="EMBL/GenBank/DDBJ databases">
        <title>The genomes of 5 underutilized Papilionoideae crops provide insights into root nodulation and disease resistanc.</title>
        <authorList>
            <person name="Jiang F."/>
        </authorList>
    </citation>
    <scope>NUCLEOTIDE SEQUENCE [LARGE SCALE GENOMIC DNA]</scope>
    <source>
        <strain evidence="1">DUOXIRENSHENG_FW03</strain>
        <tissue evidence="1">Leaves</tissue>
    </source>
</reference>
<proteinExistence type="predicted"/>
<protein>
    <submittedName>
        <fullName evidence="1">Uncharacterized protein</fullName>
    </submittedName>
</protein>
<evidence type="ECO:0000313" key="2">
    <source>
        <dbReference type="Proteomes" id="UP001386955"/>
    </source>
</evidence>
<dbReference type="Proteomes" id="UP001386955">
    <property type="component" value="Unassembled WGS sequence"/>
</dbReference>
<organism evidence="1 2">
    <name type="scientific">Psophocarpus tetragonolobus</name>
    <name type="common">Winged bean</name>
    <name type="synonym">Dolichos tetragonolobus</name>
    <dbReference type="NCBI Taxonomy" id="3891"/>
    <lineage>
        <taxon>Eukaryota</taxon>
        <taxon>Viridiplantae</taxon>
        <taxon>Streptophyta</taxon>
        <taxon>Embryophyta</taxon>
        <taxon>Tracheophyta</taxon>
        <taxon>Spermatophyta</taxon>
        <taxon>Magnoliopsida</taxon>
        <taxon>eudicotyledons</taxon>
        <taxon>Gunneridae</taxon>
        <taxon>Pentapetalae</taxon>
        <taxon>rosids</taxon>
        <taxon>fabids</taxon>
        <taxon>Fabales</taxon>
        <taxon>Fabaceae</taxon>
        <taxon>Papilionoideae</taxon>
        <taxon>50 kb inversion clade</taxon>
        <taxon>NPAAA clade</taxon>
        <taxon>indigoferoid/millettioid clade</taxon>
        <taxon>Phaseoleae</taxon>
        <taxon>Psophocarpus</taxon>
    </lineage>
</organism>
<evidence type="ECO:0000313" key="1">
    <source>
        <dbReference type="EMBL" id="KAK7387140.1"/>
    </source>
</evidence>
<dbReference type="AlphaFoldDB" id="A0AAN9S1T0"/>
<comment type="caution">
    <text evidence="1">The sequence shown here is derived from an EMBL/GenBank/DDBJ whole genome shotgun (WGS) entry which is preliminary data.</text>
</comment>
<dbReference type="EMBL" id="JAYMYS010000007">
    <property type="protein sequence ID" value="KAK7387140.1"/>
    <property type="molecule type" value="Genomic_DNA"/>
</dbReference>
<keyword evidence="2" id="KW-1185">Reference proteome</keyword>
<accession>A0AAN9S1T0</accession>
<name>A0AAN9S1T0_PSOTE</name>
<gene>
    <name evidence="1" type="ORF">VNO78_27674</name>
</gene>